<accession>A0ABT9BED3</accession>
<organism evidence="2 3">
    <name type="scientific">Hymenobacter aranciens</name>
    <dbReference type="NCBI Taxonomy" id="3063996"/>
    <lineage>
        <taxon>Bacteria</taxon>
        <taxon>Pseudomonadati</taxon>
        <taxon>Bacteroidota</taxon>
        <taxon>Cytophagia</taxon>
        <taxon>Cytophagales</taxon>
        <taxon>Hymenobacteraceae</taxon>
        <taxon>Hymenobacter</taxon>
    </lineage>
</organism>
<evidence type="ECO:0000259" key="1">
    <source>
        <dbReference type="PROSITE" id="PS51459"/>
    </source>
</evidence>
<dbReference type="Pfam" id="PF02661">
    <property type="entry name" value="Fic"/>
    <property type="match status" value="1"/>
</dbReference>
<gene>
    <name evidence="2" type="ORF">Q5H93_17850</name>
</gene>
<dbReference type="PROSITE" id="PS51459">
    <property type="entry name" value="FIDO"/>
    <property type="match status" value="1"/>
</dbReference>
<feature type="domain" description="Fido" evidence="1">
    <location>
        <begin position="94"/>
        <end position="249"/>
    </location>
</feature>
<dbReference type="EMBL" id="JAUQSY010000012">
    <property type="protein sequence ID" value="MDO7876614.1"/>
    <property type="molecule type" value="Genomic_DNA"/>
</dbReference>
<dbReference type="SUPFAM" id="SSF140931">
    <property type="entry name" value="Fic-like"/>
    <property type="match status" value="1"/>
</dbReference>
<reference evidence="2" key="1">
    <citation type="submission" date="2023-07" db="EMBL/GenBank/DDBJ databases">
        <authorList>
            <person name="Kim M.K."/>
        </authorList>
    </citation>
    <scope>NUCLEOTIDE SEQUENCE</scope>
    <source>
        <strain evidence="2">ASUV-10-1</strain>
    </source>
</reference>
<proteinExistence type="predicted"/>
<dbReference type="InterPro" id="IPR036597">
    <property type="entry name" value="Fido-like_dom_sf"/>
</dbReference>
<name>A0ABT9BED3_9BACT</name>
<dbReference type="PANTHER" id="PTHR13504:SF38">
    <property type="entry name" value="FIDO DOMAIN-CONTAINING PROTEIN"/>
    <property type="match status" value="1"/>
</dbReference>
<dbReference type="PANTHER" id="PTHR13504">
    <property type="entry name" value="FIDO DOMAIN-CONTAINING PROTEIN DDB_G0283145"/>
    <property type="match status" value="1"/>
</dbReference>
<dbReference type="InterPro" id="IPR003812">
    <property type="entry name" value="Fido"/>
</dbReference>
<dbReference type="RefSeq" id="WP_305007986.1">
    <property type="nucleotide sequence ID" value="NZ_JAUQSY010000012.1"/>
</dbReference>
<dbReference type="Proteomes" id="UP001176429">
    <property type="component" value="Unassembled WGS sequence"/>
</dbReference>
<dbReference type="InterPro" id="IPR040198">
    <property type="entry name" value="Fido_containing"/>
</dbReference>
<dbReference type="Gene3D" id="1.10.3290.10">
    <property type="entry name" value="Fido-like domain"/>
    <property type="match status" value="1"/>
</dbReference>
<sequence length="478" mass="55146">MSLFTTLDHLKADLDALRPLAPEQEQRVLQKFRLEWNYNSNAIEGNSLTLGETRSLLLHGLTAAGKPMRDHLDIKGHNEAVLWLEDFVRDDRPLTEQFIRGMHEVLLGEAYYAPAQTATGQSTRKMIVPGQYKQQPNNVLTATGEMFYFASPEETPARMMDLVDWYRQEEAAPTMHPVALAAEFHYRFVRIHPFDDGNGRMSRLLMNLILMRHGYPMTVIQATDRNRYLAALAAADAGDPEPFLRFIIENVEAGLRLMIRAAKGESIDEPDDLDKKLALLKKQVLMREDVVTMTWNTETQTIIWDKLIEFWLTDLMSELVRFDELFLRTEILFSYPDLTPKRITHNDTPTEKRFISNANRKFDGAITIAKEAMSTEPKQLLTECRFSVYWLEFRILEKMFNFHISLELEFDRHGFDAFYNIVQTGVRNPNSANRKNLLNSLYKPEYDLAYIKALNHQLATKVYDFIAAKVAEADSPPS</sequence>
<evidence type="ECO:0000313" key="3">
    <source>
        <dbReference type="Proteomes" id="UP001176429"/>
    </source>
</evidence>
<evidence type="ECO:0000313" key="2">
    <source>
        <dbReference type="EMBL" id="MDO7876614.1"/>
    </source>
</evidence>
<keyword evidence="3" id="KW-1185">Reference proteome</keyword>
<protein>
    <submittedName>
        <fullName evidence="2">Fic family protein</fullName>
    </submittedName>
</protein>
<comment type="caution">
    <text evidence="2">The sequence shown here is derived from an EMBL/GenBank/DDBJ whole genome shotgun (WGS) entry which is preliminary data.</text>
</comment>